<keyword evidence="3" id="KW-1185">Reference proteome</keyword>
<feature type="signal peptide" evidence="1">
    <location>
        <begin position="1"/>
        <end position="19"/>
    </location>
</feature>
<evidence type="ECO:0000313" key="2">
    <source>
        <dbReference type="EMBL" id="NPE26217.1"/>
    </source>
</evidence>
<sequence>MKKIFTLALMAVFAMSVTAATGFQDFNKLKRETHLQLKKIQSKMGG</sequence>
<dbReference type="EMBL" id="JABKKJ010000034">
    <property type="protein sequence ID" value="NPE26217.1"/>
    <property type="molecule type" value="Genomic_DNA"/>
</dbReference>
<reference evidence="2 3" key="1">
    <citation type="submission" date="2020-05" db="EMBL/GenBank/DDBJ databases">
        <title>Distinct polysaccharide utilization as determinants for interspecies competition between intestinal Prevotella spp.</title>
        <authorList>
            <person name="Galvez E.J.C."/>
            <person name="Iljazovic A."/>
            <person name="Strowig T."/>
        </authorList>
    </citation>
    <scope>NUCLEOTIDE SEQUENCE [LARGE SCALE GENOMIC DNA]</scope>
    <source>
        <strain evidence="2 3">PCHR</strain>
    </source>
</reference>
<evidence type="ECO:0000313" key="3">
    <source>
        <dbReference type="Proteomes" id="UP000820977"/>
    </source>
</evidence>
<accession>A0ABX2B406</accession>
<gene>
    <name evidence="2" type="ORF">HPS54_11985</name>
</gene>
<feature type="chain" id="PRO_5046796869" evidence="1">
    <location>
        <begin position="20"/>
        <end position="46"/>
    </location>
</feature>
<organism evidence="2 3">
    <name type="scientific">Xylanibacter caecicola</name>
    <dbReference type="NCBI Taxonomy" id="2736294"/>
    <lineage>
        <taxon>Bacteria</taxon>
        <taxon>Pseudomonadati</taxon>
        <taxon>Bacteroidota</taxon>
        <taxon>Bacteroidia</taxon>
        <taxon>Bacteroidales</taxon>
        <taxon>Prevotellaceae</taxon>
        <taxon>Xylanibacter</taxon>
    </lineage>
</organism>
<dbReference type="Proteomes" id="UP000820977">
    <property type="component" value="Unassembled WGS sequence"/>
</dbReference>
<proteinExistence type="predicted"/>
<name>A0ABX2B406_9BACT</name>
<evidence type="ECO:0000256" key="1">
    <source>
        <dbReference type="SAM" id="SignalP"/>
    </source>
</evidence>
<dbReference type="RefSeq" id="WP_172345673.1">
    <property type="nucleotide sequence ID" value="NZ_CATJFF010000059.1"/>
</dbReference>
<protein>
    <submittedName>
        <fullName evidence="2">Uncharacterized protein</fullName>
    </submittedName>
</protein>
<keyword evidence="1" id="KW-0732">Signal</keyword>
<comment type="caution">
    <text evidence="2">The sequence shown here is derived from an EMBL/GenBank/DDBJ whole genome shotgun (WGS) entry which is preliminary data.</text>
</comment>